<protein>
    <submittedName>
        <fullName evidence="3">Sulfite exporter TauE/SafE family protein</fullName>
    </submittedName>
</protein>
<dbReference type="Pfam" id="PF13386">
    <property type="entry name" value="DsbD_2"/>
    <property type="match status" value="1"/>
</dbReference>
<keyword evidence="4" id="KW-1185">Reference proteome</keyword>
<keyword evidence="1" id="KW-1133">Transmembrane helix</keyword>
<evidence type="ECO:0000259" key="2">
    <source>
        <dbReference type="Pfam" id="PF13386"/>
    </source>
</evidence>
<evidence type="ECO:0000313" key="3">
    <source>
        <dbReference type="EMBL" id="MCP9290600.1"/>
    </source>
</evidence>
<name>A0A9X2L1M7_9BACT</name>
<dbReference type="PANTHER" id="PTHR42208:SF1">
    <property type="entry name" value="HEAVY METAL TRANSPORTER"/>
    <property type="match status" value="1"/>
</dbReference>
<keyword evidence="1" id="KW-0472">Membrane</keyword>
<keyword evidence="1" id="KW-0812">Transmembrane</keyword>
<proteinExistence type="predicted"/>
<accession>A0A9X2L1M7</accession>
<organism evidence="3 4">
    <name type="scientific">Gracilimonas sediminicola</name>
    <dbReference type="NCBI Taxonomy" id="2952158"/>
    <lineage>
        <taxon>Bacteria</taxon>
        <taxon>Pseudomonadati</taxon>
        <taxon>Balneolota</taxon>
        <taxon>Balneolia</taxon>
        <taxon>Balneolales</taxon>
        <taxon>Balneolaceae</taxon>
        <taxon>Gracilimonas</taxon>
    </lineage>
</organism>
<feature type="transmembrane region" description="Helical" evidence="1">
    <location>
        <begin position="193"/>
        <end position="210"/>
    </location>
</feature>
<reference evidence="3" key="1">
    <citation type="submission" date="2022-06" db="EMBL/GenBank/DDBJ databases">
        <title>Gracilimonas sp. CAU 1638 isolated from sea sediment.</title>
        <authorList>
            <person name="Kim W."/>
        </authorList>
    </citation>
    <scope>NUCLEOTIDE SEQUENCE</scope>
    <source>
        <strain evidence="3">CAU 1638</strain>
    </source>
</reference>
<feature type="transmembrane region" description="Helical" evidence="1">
    <location>
        <begin position="6"/>
        <end position="29"/>
    </location>
</feature>
<dbReference type="EMBL" id="JANDBC010000001">
    <property type="protein sequence ID" value="MCP9290600.1"/>
    <property type="molecule type" value="Genomic_DNA"/>
</dbReference>
<dbReference type="Proteomes" id="UP001139125">
    <property type="component" value="Unassembled WGS sequence"/>
</dbReference>
<feature type="transmembrane region" description="Helical" evidence="1">
    <location>
        <begin position="75"/>
        <end position="93"/>
    </location>
</feature>
<feature type="transmembrane region" description="Helical" evidence="1">
    <location>
        <begin position="50"/>
        <end position="69"/>
    </location>
</feature>
<dbReference type="InterPro" id="IPR039447">
    <property type="entry name" value="UreH-like_TM_dom"/>
</dbReference>
<feature type="transmembrane region" description="Helical" evidence="1">
    <location>
        <begin position="158"/>
        <end position="181"/>
    </location>
</feature>
<dbReference type="AlphaFoldDB" id="A0A9X2L1M7"/>
<sequence length="221" mass="23926">MELWTGFTLGLLGSFHCIGMCGPIALAIPGQNRSTGAMLFRGILYNLGRILTYAFIGFVFGILGLGATIAGYQNALSIVLGVLVIVFAVFPHIKLPAKVSSVYTDFTTRITRHISGLYKSNSRFSSFFIGLLNGFLPCGFVVTALAAALITSTTFHSALYMALFGLGTLPVMLMMNMAPGFISPKLRSKLRPFSSYFAIIIGLLLIWRGYSMMTGGHAMMH</sequence>
<feature type="domain" description="Urease accessory protein UreH-like transmembrane" evidence="2">
    <location>
        <begin position="6"/>
        <end position="203"/>
    </location>
</feature>
<dbReference type="RefSeq" id="WP_255132824.1">
    <property type="nucleotide sequence ID" value="NZ_JANDBC010000001.1"/>
</dbReference>
<comment type="caution">
    <text evidence="3">The sequence shown here is derived from an EMBL/GenBank/DDBJ whole genome shotgun (WGS) entry which is preliminary data.</text>
</comment>
<evidence type="ECO:0000313" key="4">
    <source>
        <dbReference type="Proteomes" id="UP001139125"/>
    </source>
</evidence>
<gene>
    <name evidence="3" type="ORF">NM125_03265</name>
</gene>
<evidence type="ECO:0000256" key="1">
    <source>
        <dbReference type="SAM" id="Phobius"/>
    </source>
</evidence>
<feature type="transmembrane region" description="Helical" evidence="1">
    <location>
        <begin position="127"/>
        <end position="152"/>
    </location>
</feature>
<dbReference type="PANTHER" id="PTHR42208">
    <property type="entry name" value="HEAVY METAL TRANSPORTER-RELATED"/>
    <property type="match status" value="1"/>
</dbReference>